<dbReference type="PANTHER" id="PTHR48025">
    <property type="entry name" value="OS02G0815200 PROTEIN"/>
    <property type="match status" value="1"/>
</dbReference>
<dbReference type="Proteomes" id="UP000324800">
    <property type="component" value="Unassembled WGS sequence"/>
</dbReference>
<protein>
    <submittedName>
        <fullName evidence="6">Putative RNA-binding protein BRN1</fullName>
    </submittedName>
</protein>
<dbReference type="GO" id="GO:0010629">
    <property type="term" value="P:negative regulation of gene expression"/>
    <property type="evidence" value="ECO:0007669"/>
    <property type="project" value="UniProtKB-ARBA"/>
</dbReference>
<name>A0A5J4WWP6_9EUKA</name>
<reference evidence="6 7" key="1">
    <citation type="submission" date="2019-03" db="EMBL/GenBank/DDBJ databases">
        <title>Single cell metagenomics reveals metabolic interactions within the superorganism composed of flagellate Streblomastix strix and complex community of Bacteroidetes bacteria on its surface.</title>
        <authorList>
            <person name="Treitli S.C."/>
            <person name="Kolisko M."/>
            <person name="Husnik F."/>
            <person name="Keeling P."/>
            <person name="Hampl V."/>
        </authorList>
    </citation>
    <scope>NUCLEOTIDE SEQUENCE [LARGE SCALE GENOMIC DNA]</scope>
    <source>
        <strain evidence="6">ST1C</strain>
    </source>
</reference>
<evidence type="ECO:0000256" key="1">
    <source>
        <dbReference type="ARBA" id="ARBA00022737"/>
    </source>
</evidence>
<dbReference type="GO" id="GO:0005737">
    <property type="term" value="C:cytoplasm"/>
    <property type="evidence" value="ECO:0007669"/>
    <property type="project" value="UniProtKB-ARBA"/>
</dbReference>
<dbReference type="Pfam" id="PF00076">
    <property type="entry name" value="RRM_1"/>
    <property type="match status" value="3"/>
</dbReference>
<dbReference type="GO" id="GO:0003729">
    <property type="term" value="F:mRNA binding"/>
    <property type="evidence" value="ECO:0007669"/>
    <property type="project" value="UniProtKB-ARBA"/>
</dbReference>
<feature type="compositionally biased region" description="Polar residues" evidence="4">
    <location>
        <begin position="373"/>
        <end position="382"/>
    </location>
</feature>
<feature type="compositionally biased region" description="Low complexity" evidence="4">
    <location>
        <begin position="331"/>
        <end position="353"/>
    </location>
</feature>
<dbReference type="InterPro" id="IPR012677">
    <property type="entry name" value="Nucleotide-bd_a/b_plait_sf"/>
</dbReference>
<feature type="domain" description="RRM" evidence="5">
    <location>
        <begin position="9"/>
        <end position="90"/>
    </location>
</feature>
<evidence type="ECO:0000256" key="2">
    <source>
        <dbReference type="ARBA" id="ARBA00022884"/>
    </source>
</evidence>
<dbReference type="PANTHER" id="PTHR48025:SF1">
    <property type="entry name" value="RRM DOMAIN-CONTAINING PROTEIN"/>
    <property type="match status" value="1"/>
</dbReference>
<evidence type="ECO:0000313" key="6">
    <source>
        <dbReference type="EMBL" id="KAA6398912.1"/>
    </source>
</evidence>
<proteinExistence type="predicted"/>
<keyword evidence="1" id="KW-0677">Repeat</keyword>
<evidence type="ECO:0000256" key="4">
    <source>
        <dbReference type="SAM" id="MobiDB-lite"/>
    </source>
</evidence>
<gene>
    <name evidence="6" type="ORF">EZS28_005559</name>
</gene>
<dbReference type="AlphaFoldDB" id="A0A5J4WWP6"/>
<dbReference type="GO" id="GO:0009967">
    <property type="term" value="P:positive regulation of signal transduction"/>
    <property type="evidence" value="ECO:0007669"/>
    <property type="project" value="UniProtKB-ARBA"/>
</dbReference>
<dbReference type="SMART" id="SM00360">
    <property type="entry name" value="RRM"/>
    <property type="match status" value="3"/>
</dbReference>
<accession>A0A5J4WWP6</accession>
<dbReference type="PRINTS" id="PR00961">
    <property type="entry name" value="HUDSXLRNA"/>
</dbReference>
<dbReference type="InterPro" id="IPR002343">
    <property type="entry name" value="Hud_Sxl_RNA"/>
</dbReference>
<dbReference type="EMBL" id="SNRW01000855">
    <property type="protein sequence ID" value="KAA6398912.1"/>
    <property type="molecule type" value="Genomic_DNA"/>
</dbReference>
<organism evidence="6 7">
    <name type="scientific">Streblomastix strix</name>
    <dbReference type="NCBI Taxonomy" id="222440"/>
    <lineage>
        <taxon>Eukaryota</taxon>
        <taxon>Metamonada</taxon>
        <taxon>Preaxostyla</taxon>
        <taxon>Oxymonadida</taxon>
        <taxon>Streblomastigidae</taxon>
        <taxon>Streblomastix</taxon>
    </lineage>
</organism>
<feature type="domain" description="RRM" evidence="5">
    <location>
        <begin position="392"/>
        <end position="484"/>
    </location>
</feature>
<dbReference type="Gene3D" id="3.30.70.330">
    <property type="match status" value="3"/>
</dbReference>
<dbReference type="GO" id="GO:0005634">
    <property type="term" value="C:nucleus"/>
    <property type="evidence" value="ECO:0007669"/>
    <property type="project" value="TreeGrafter"/>
</dbReference>
<evidence type="ECO:0000256" key="3">
    <source>
        <dbReference type="PROSITE-ProRule" id="PRU00176"/>
    </source>
</evidence>
<comment type="caution">
    <text evidence="6">The sequence shown here is derived from an EMBL/GenBank/DDBJ whole genome shotgun (WGS) entry which is preliminary data.</text>
</comment>
<dbReference type="InterPro" id="IPR050502">
    <property type="entry name" value="Euk_RNA-bind_prot"/>
</dbReference>
<feature type="region of interest" description="Disordered" evidence="4">
    <location>
        <begin position="331"/>
        <end position="390"/>
    </location>
</feature>
<dbReference type="OrthoDB" id="410044at2759"/>
<dbReference type="InterPro" id="IPR000504">
    <property type="entry name" value="RRM_dom"/>
</dbReference>
<evidence type="ECO:0000313" key="7">
    <source>
        <dbReference type="Proteomes" id="UP000324800"/>
    </source>
</evidence>
<dbReference type="InterPro" id="IPR035979">
    <property type="entry name" value="RBD_domain_sf"/>
</dbReference>
<feature type="domain" description="RRM" evidence="5">
    <location>
        <begin position="97"/>
        <end position="176"/>
    </location>
</feature>
<sequence length="484" mass="53782">MARQDSTDMKLFVGNIPMKVNEDQLRAKFEQYGKVESAVILKDRNSNASRRCGFVIYADRRDAQQAVSELNMKSVFEGGDRNLIVRPAENNAVQNEVKLFVGSLPRNMDPAKLHRLFEPYGEVIDACILKFPTGESRGCGFVKYMSHHSAIDAIQGLNNTKVDNDTPPIQVKFADNLNDKQQKKNYFQQQSIPISVVSVPSYQMSAPLIPVNVGYVSAQPGFVQGQQIQVQPQYSSSVNANPNVNANIGIGIGSGSYNDINSQLQSLGYNQYVQQGQGQQQQYVDGFAIQNAQSIQAVALQSGQIAQGYQQQTQITAQLIQQMLQQENPQSAYSQQQQQYQQIPPQIRQQSAPVHYQPSSHQNQNQNNEPRHQQQSNATQHLGSREEGPPRSNVFIYHLPCTFTEADLTILFCRFGKIISTRVIRDKLTGNSKGYGFVSFDTPEAANDAIAEMNGYEVVSMGGAVGSGDGLQQVKRLKVQLKKE</sequence>
<dbReference type="SUPFAM" id="SSF54928">
    <property type="entry name" value="RNA-binding domain, RBD"/>
    <property type="match status" value="2"/>
</dbReference>
<keyword evidence="2 3" id="KW-0694">RNA-binding</keyword>
<evidence type="ECO:0000259" key="5">
    <source>
        <dbReference type="PROSITE" id="PS50102"/>
    </source>
</evidence>
<dbReference type="PROSITE" id="PS50102">
    <property type="entry name" value="RRM"/>
    <property type="match status" value="3"/>
</dbReference>
<dbReference type="GO" id="GO:1990904">
    <property type="term" value="C:ribonucleoprotein complex"/>
    <property type="evidence" value="ECO:0007669"/>
    <property type="project" value="InterPro"/>
</dbReference>
<dbReference type="FunFam" id="3.30.70.330:FF:000383">
    <property type="entry name" value="Sex lethal, isoform D"/>
    <property type="match status" value="1"/>
</dbReference>